<dbReference type="Pfam" id="PF07411">
    <property type="entry name" value="DUF1508"/>
    <property type="match status" value="1"/>
</dbReference>
<evidence type="ECO:0000313" key="4">
    <source>
        <dbReference type="Proteomes" id="UP000003226"/>
    </source>
</evidence>
<dbReference type="Proteomes" id="UP000003226">
    <property type="component" value="Unassembled WGS sequence"/>
</dbReference>
<reference evidence="3 4" key="1">
    <citation type="journal article" date="2012" name="J. Bacteriol.">
        <title>Genome sequences for six rhodanobacter strains, isolated from soils and the terrestrial subsurface, with variable denitrification capabilities.</title>
        <authorList>
            <person name="Kostka J.E."/>
            <person name="Green S.J."/>
            <person name="Rishishwar L."/>
            <person name="Prakash O."/>
            <person name="Katz L.S."/>
            <person name="Marino-Ramirez L."/>
            <person name="Jordan I.K."/>
            <person name="Munk C."/>
            <person name="Ivanova N."/>
            <person name="Mikhailova N."/>
            <person name="Watson D.B."/>
            <person name="Brown S.D."/>
            <person name="Palumbo A.V."/>
            <person name="Brooks S.C."/>
        </authorList>
    </citation>
    <scope>NUCLEOTIDE SEQUENCE [LARGE SCALE GENOMIC DNA]</scope>
    <source>
        <strain evidence="3 4">B39</strain>
    </source>
</reference>
<dbReference type="SUPFAM" id="SSF160113">
    <property type="entry name" value="YegP-like"/>
    <property type="match status" value="1"/>
</dbReference>
<comment type="similarity">
    <text evidence="1">Belongs to the UPF0339 family. Duplicated subfamily.</text>
</comment>
<protein>
    <recommendedName>
        <fullName evidence="2">DUF1508 domain-containing protein</fullName>
    </recommendedName>
</protein>
<dbReference type="AlphaFoldDB" id="I4VJ42"/>
<dbReference type="Gene3D" id="3.30.160.160">
    <property type="entry name" value="YegP-like"/>
    <property type="match status" value="1"/>
</dbReference>
<keyword evidence="4" id="KW-1185">Reference proteome</keyword>
<accession>I4VJ42</accession>
<sequence length="66" mass="7528">TPMYFYLFKSTANNQWYFNIRAANHERIASSEGYHNKQDAINTINVIRRGAATAGIYDASVEKWAA</sequence>
<name>I4VJ42_9GAMM</name>
<evidence type="ECO:0000256" key="1">
    <source>
        <dbReference type="ARBA" id="ARBA00007576"/>
    </source>
</evidence>
<dbReference type="RefSeq" id="WP_007810940.1">
    <property type="nucleotide sequence ID" value="NZ_AJXT01000153.1"/>
</dbReference>
<dbReference type="EMBL" id="AJXT01000153">
    <property type="protein sequence ID" value="EIL87233.1"/>
    <property type="molecule type" value="Genomic_DNA"/>
</dbReference>
<feature type="domain" description="DUF1508" evidence="2">
    <location>
        <begin position="13"/>
        <end position="58"/>
    </location>
</feature>
<dbReference type="STRING" id="1163407.UU7_17289"/>
<proteinExistence type="inferred from homology"/>
<dbReference type="InterPro" id="IPR010879">
    <property type="entry name" value="DUF1508"/>
</dbReference>
<evidence type="ECO:0000313" key="3">
    <source>
        <dbReference type="EMBL" id="EIL87233.1"/>
    </source>
</evidence>
<gene>
    <name evidence="3" type="ORF">UU7_17289</name>
</gene>
<comment type="caution">
    <text evidence="3">The sequence shown here is derived from an EMBL/GenBank/DDBJ whole genome shotgun (WGS) entry which is preliminary data.</text>
</comment>
<feature type="non-terminal residue" evidence="3">
    <location>
        <position position="1"/>
    </location>
</feature>
<evidence type="ECO:0000259" key="2">
    <source>
        <dbReference type="Pfam" id="PF07411"/>
    </source>
</evidence>
<dbReference type="InterPro" id="IPR036913">
    <property type="entry name" value="YegP-like_sf"/>
</dbReference>
<dbReference type="PATRIC" id="fig|1163407.3.peg.3429"/>
<organism evidence="3 4">
    <name type="scientific">Rhodanobacter spathiphylli B39</name>
    <dbReference type="NCBI Taxonomy" id="1163407"/>
    <lineage>
        <taxon>Bacteria</taxon>
        <taxon>Pseudomonadati</taxon>
        <taxon>Pseudomonadota</taxon>
        <taxon>Gammaproteobacteria</taxon>
        <taxon>Lysobacterales</taxon>
        <taxon>Rhodanobacteraceae</taxon>
        <taxon>Rhodanobacter</taxon>
    </lineage>
</organism>